<reference evidence="1" key="1">
    <citation type="journal article" date="2013" name="Genetics">
        <title>The draft genome and transcriptome of Panagrellus redivivus are shaped by the harsh demands of a free-living lifestyle.</title>
        <authorList>
            <person name="Srinivasan J."/>
            <person name="Dillman A.R."/>
            <person name="Macchietto M.G."/>
            <person name="Heikkinen L."/>
            <person name="Lakso M."/>
            <person name="Fracchia K.M."/>
            <person name="Antoshechkin I."/>
            <person name="Mortazavi A."/>
            <person name="Wong G."/>
            <person name="Sternberg P.W."/>
        </authorList>
    </citation>
    <scope>NUCLEOTIDE SEQUENCE [LARGE SCALE GENOMIC DNA]</scope>
    <source>
        <strain evidence="1">MT8872</strain>
    </source>
</reference>
<reference evidence="2" key="2">
    <citation type="submission" date="2020-10" db="UniProtKB">
        <authorList>
            <consortium name="WormBaseParasite"/>
        </authorList>
    </citation>
    <scope>IDENTIFICATION</scope>
</reference>
<evidence type="ECO:0000313" key="1">
    <source>
        <dbReference type="Proteomes" id="UP000492821"/>
    </source>
</evidence>
<organism evidence="1 2">
    <name type="scientific">Panagrellus redivivus</name>
    <name type="common">Microworm</name>
    <dbReference type="NCBI Taxonomy" id="6233"/>
    <lineage>
        <taxon>Eukaryota</taxon>
        <taxon>Metazoa</taxon>
        <taxon>Ecdysozoa</taxon>
        <taxon>Nematoda</taxon>
        <taxon>Chromadorea</taxon>
        <taxon>Rhabditida</taxon>
        <taxon>Tylenchina</taxon>
        <taxon>Panagrolaimomorpha</taxon>
        <taxon>Panagrolaimoidea</taxon>
        <taxon>Panagrolaimidae</taxon>
        <taxon>Panagrellus</taxon>
    </lineage>
</organism>
<proteinExistence type="predicted"/>
<dbReference type="Proteomes" id="UP000492821">
    <property type="component" value="Unassembled WGS sequence"/>
</dbReference>
<keyword evidence="1" id="KW-1185">Reference proteome</keyword>
<protein>
    <submittedName>
        <fullName evidence="2">Transposase</fullName>
    </submittedName>
</protein>
<dbReference type="WBParaSite" id="Pan_g22114.t1">
    <property type="protein sequence ID" value="Pan_g22114.t1"/>
    <property type="gene ID" value="Pan_g22114"/>
</dbReference>
<accession>A0A7E4VKN7</accession>
<sequence length="77" mass="8659">MFISDECAIDPEAVGTISLGEHCVPIMKATNARTVLRTLHFVCWFLFFFKTGQSFRRGAKSRNFCAGFSELANRVLP</sequence>
<evidence type="ECO:0000313" key="2">
    <source>
        <dbReference type="WBParaSite" id="Pan_g22114.t1"/>
    </source>
</evidence>
<dbReference type="AlphaFoldDB" id="A0A7E4VKN7"/>
<name>A0A7E4VKN7_PANRE</name>